<comment type="caution">
    <text evidence="2">The sequence shown here is derived from an EMBL/GenBank/DDBJ whole genome shotgun (WGS) entry which is preliminary data.</text>
</comment>
<dbReference type="InterPro" id="IPR000477">
    <property type="entry name" value="RT_dom"/>
</dbReference>
<evidence type="ECO:0000313" key="2">
    <source>
        <dbReference type="EMBL" id="KAK7109622.1"/>
    </source>
</evidence>
<proteinExistence type="predicted"/>
<organism evidence="2 3">
    <name type="scientific">Littorina saxatilis</name>
    <dbReference type="NCBI Taxonomy" id="31220"/>
    <lineage>
        <taxon>Eukaryota</taxon>
        <taxon>Metazoa</taxon>
        <taxon>Spiralia</taxon>
        <taxon>Lophotrochozoa</taxon>
        <taxon>Mollusca</taxon>
        <taxon>Gastropoda</taxon>
        <taxon>Caenogastropoda</taxon>
        <taxon>Littorinimorpha</taxon>
        <taxon>Littorinoidea</taxon>
        <taxon>Littorinidae</taxon>
        <taxon>Littorina</taxon>
    </lineage>
</organism>
<gene>
    <name evidence="2" type="ORF">V1264_013633</name>
</gene>
<reference evidence="2 3" key="1">
    <citation type="submission" date="2024-02" db="EMBL/GenBank/DDBJ databases">
        <title>Chromosome-scale genome assembly of the rough periwinkle Littorina saxatilis.</title>
        <authorList>
            <person name="De Jode A."/>
            <person name="Faria R."/>
            <person name="Formenti G."/>
            <person name="Sims Y."/>
            <person name="Smith T.P."/>
            <person name="Tracey A."/>
            <person name="Wood J.M.D."/>
            <person name="Zagrodzka Z.B."/>
            <person name="Johannesson K."/>
            <person name="Butlin R.K."/>
            <person name="Leder E.H."/>
        </authorList>
    </citation>
    <scope>NUCLEOTIDE SEQUENCE [LARGE SCALE GENOMIC DNA]</scope>
    <source>
        <strain evidence="2">Snail1</strain>
        <tissue evidence="2">Muscle</tissue>
    </source>
</reference>
<evidence type="ECO:0000259" key="1">
    <source>
        <dbReference type="PROSITE" id="PS50878"/>
    </source>
</evidence>
<accession>A0AAN9GIE7</accession>
<protein>
    <recommendedName>
        <fullName evidence="1">Reverse transcriptase domain-containing protein</fullName>
    </recommendedName>
</protein>
<dbReference type="SUPFAM" id="SSF56672">
    <property type="entry name" value="DNA/RNA polymerases"/>
    <property type="match status" value="1"/>
</dbReference>
<dbReference type="Proteomes" id="UP001374579">
    <property type="component" value="Unassembled WGS sequence"/>
</dbReference>
<dbReference type="PROSITE" id="PS50878">
    <property type="entry name" value="RT_POL"/>
    <property type="match status" value="1"/>
</dbReference>
<dbReference type="EMBL" id="JBAMIC010000003">
    <property type="protein sequence ID" value="KAK7109622.1"/>
    <property type="molecule type" value="Genomic_DNA"/>
</dbReference>
<dbReference type="CDD" id="cd01650">
    <property type="entry name" value="RT_nLTR_like"/>
    <property type="match status" value="1"/>
</dbReference>
<sequence>MTELDETPSLEELSKAIDRQGTGLDGIPPEIVKCAKGPALGHLHKLLVHCWKEGEVPQDMRDSNIVTLYKNKGDRSDCNNYRGISLLSIVGKLFARVVRNRLLKLANRVYPESQCGFRSERSTIDMIFSLRQLQEKCREQRQPLYIAFIDLTNAFDPVSRDGLFKVLERIGCPHRLLSMIQSFHTDTKGVMQFDGSSSAPFEVKSGVKQGYMLAPALFGIYFAVMLKHAFRTSTDGIYLHIRSDGKLFSLLCLKAKTKFGRPSSETCYLQTTLP</sequence>
<dbReference type="PANTHER" id="PTHR19446">
    <property type="entry name" value="REVERSE TRANSCRIPTASES"/>
    <property type="match status" value="1"/>
</dbReference>
<dbReference type="InterPro" id="IPR043502">
    <property type="entry name" value="DNA/RNA_pol_sf"/>
</dbReference>
<name>A0AAN9GIE7_9CAEN</name>
<keyword evidence="3" id="KW-1185">Reference proteome</keyword>
<feature type="domain" description="Reverse transcriptase" evidence="1">
    <location>
        <begin position="49"/>
        <end position="274"/>
    </location>
</feature>
<dbReference type="AlphaFoldDB" id="A0AAN9GIE7"/>
<dbReference type="Pfam" id="PF00078">
    <property type="entry name" value="RVT_1"/>
    <property type="match status" value="1"/>
</dbReference>
<evidence type="ECO:0000313" key="3">
    <source>
        <dbReference type="Proteomes" id="UP001374579"/>
    </source>
</evidence>